<organism evidence="2 3">
    <name type="scientific">Eumeta variegata</name>
    <name type="common">Bagworm moth</name>
    <name type="synonym">Eumeta japonica</name>
    <dbReference type="NCBI Taxonomy" id="151549"/>
    <lineage>
        <taxon>Eukaryota</taxon>
        <taxon>Metazoa</taxon>
        <taxon>Ecdysozoa</taxon>
        <taxon>Arthropoda</taxon>
        <taxon>Hexapoda</taxon>
        <taxon>Insecta</taxon>
        <taxon>Pterygota</taxon>
        <taxon>Neoptera</taxon>
        <taxon>Endopterygota</taxon>
        <taxon>Lepidoptera</taxon>
        <taxon>Glossata</taxon>
        <taxon>Ditrysia</taxon>
        <taxon>Tineoidea</taxon>
        <taxon>Psychidae</taxon>
        <taxon>Oiketicinae</taxon>
        <taxon>Eumeta</taxon>
    </lineage>
</organism>
<accession>A0A4C1WZZ0</accession>
<dbReference type="Proteomes" id="UP000299102">
    <property type="component" value="Unassembled WGS sequence"/>
</dbReference>
<protein>
    <submittedName>
        <fullName evidence="2">Uncharacterized protein</fullName>
    </submittedName>
</protein>
<evidence type="ECO:0000313" key="3">
    <source>
        <dbReference type="Proteomes" id="UP000299102"/>
    </source>
</evidence>
<gene>
    <name evidence="2" type="ORF">EVAR_36754_1</name>
</gene>
<feature type="region of interest" description="Disordered" evidence="1">
    <location>
        <begin position="75"/>
        <end position="102"/>
    </location>
</feature>
<keyword evidence="3" id="KW-1185">Reference proteome</keyword>
<dbReference type="EMBL" id="BGZK01000708">
    <property type="protein sequence ID" value="GBP57086.1"/>
    <property type="molecule type" value="Genomic_DNA"/>
</dbReference>
<dbReference type="AlphaFoldDB" id="A0A4C1WZZ0"/>
<feature type="compositionally biased region" description="Basic and acidic residues" evidence="1">
    <location>
        <begin position="75"/>
        <end position="85"/>
    </location>
</feature>
<evidence type="ECO:0000313" key="2">
    <source>
        <dbReference type="EMBL" id="GBP57086.1"/>
    </source>
</evidence>
<reference evidence="2 3" key="1">
    <citation type="journal article" date="2019" name="Commun. Biol.">
        <title>The bagworm genome reveals a unique fibroin gene that provides high tensile strength.</title>
        <authorList>
            <person name="Kono N."/>
            <person name="Nakamura H."/>
            <person name="Ohtoshi R."/>
            <person name="Tomita M."/>
            <person name="Numata K."/>
            <person name="Arakawa K."/>
        </authorList>
    </citation>
    <scope>NUCLEOTIDE SEQUENCE [LARGE SCALE GENOMIC DNA]</scope>
</reference>
<evidence type="ECO:0000256" key="1">
    <source>
        <dbReference type="SAM" id="MobiDB-lite"/>
    </source>
</evidence>
<comment type="caution">
    <text evidence="2">The sequence shown here is derived from an EMBL/GenBank/DDBJ whole genome shotgun (WGS) entry which is preliminary data.</text>
</comment>
<proteinExistence type="predicted"/>
<sequence length="136" mass="15481">MFYGLSRVNTAARLRNLLSKFIQCRVYNSSTTCPYFVSSKFLHDNNIKETQFAKIDGESPTSRTPRAACLVNFARDNKTESRTEQPHAAPPSSLEPTTENTLRESLLYQMEESVLDRPAPILEESLFYILMKLGAR</sequence>
<name>A0A4C1WZZ0_EUMVA</name>